<evidence type="ECO:0000256" key="5">
    <source>
        <dbReference type="ARBA" id="ARBA00022801"/>
    </source>
</evidence>
<sequence length="363" mass="41485">MFSRILNAFQSKHVQLKEIKNAAIITINRPEKMNTFTLEMPKQLYELLKDLETSDKKHVVIQGAGERAFCAGIDLRELMKNPNDSEAGFYSSNSMDLISQYKKPYTAILDGITMGGACFYSMTSKYRIATERTVFAMPETEIGFFTNAGASFFLPRLKYNLGYYVALAGARLYGYDIKKFGLASHYIESKRMEDFMKALVKCKDDYEVGRTIANYSSVPVCTDSELDEILPRIDKCFDGDSVEEIYDNLGLDGSEWAMQTIRVLNRMSPMSMKICHRLLNMGSKLSLKECLKLETLLSYNIMTHYSQDFKEGVRALIIEKDLKPKWNPKILHDIKDEDVDKIFASIPVEFELKFESDNGKSKL</sequence>
<evidence type="ECO:0000313" key="10">
    <source>
        <dbReference type="Proteomes" id="UP001153620"/>
    </source>
</evidence>
<proteinExistence type="inferred from homology"/>
<reference evidence="9" key="1">
    <citation type="submission" date="2022-01" db="EMBL/GenBank/DDBJ databases">
        <authorList>
            <person name="King R."/>
        </authorList>
    </citation>
    <scope>NUCLEOTIDE SEQUENCE</scope>
</reference>
<organism evidence="9 10">
    <name type="scientific">Chironomus riparius</name>
    <dbReference type="NCBI Taxonomy" id="315576"/>
    <lineage>
        <taxon>Eukaryota</taxon>
        <taxon>Metazoa</taxon>
        <taxon>Ecdysozoa</taxon>
        <taxon>Arthropoda</taxon>
        <taxon>Hexapoda</taxon>
        <taxon>Insecta</taxon>
        <taxon>Pterygota</taxon>
        <taxon>Neoptera</taxon>
        <taxon>Endopterygota</taxon>
        <taxon>Diptera</taxon>
        <taxon>Nematocera</taxon>
        <taxon>Chironomoidea</taxon>
        <taxon>Chironomidae</taxon>
        <taxon>Chironominae</taxon>
        <taxon>Chironomus</taxon>
    </lineage>
</organism>
<dbReference type="PANTHER" id="PTHR43176">
    <property type="entry name" value="3-HYDROXYISOBUTYRYL-COA HYDROLASE-RELATED"/>
    <property type="match status" value="1"/>
</dbReference>
<evidence type="ECO:0000259" key="8">
    <source>
        <dbReference type="Pfam" id="PF16113"/>
    </source>
</evidence>
<keyword evidence="5" id="KW-0378">Hydrolase</keyword>
<dbReference type="AlphaFoldDB" id="A0A9N9WW91"/>
<feature type="domain" description="Enoyl-CoA hydratase/isomerase" evidence="8">
    <location>
        <begin position="23"/>
        <end position="343"/>
    </location>
</feature>
<dbReference type="InterPro" id="IPR029045">
    <property type="entry name" value="ClpP/crotonase-like_dom_sf"/>
</dbReference>
<dbReference type="GO" id="GO:0006574">
    <property type="term" value="P:L-valine catabolic process"/>
    <property type="evidence" value="ECO:0007669"/>
    <property type="project" value="TreeGrafter"/>
</dbReference>
<reference evidence="9" key="2">
    <citation type="submission" date="2022-10" db="EMBL/GenBank/DDBJ databases">
        <authorList>
            <consortium name="ENA_rothamsted_submissions"/>
            <consortium name="culmorum"/>
            <person name="King R."/>
        </authorList>
    </citation>
    <scope>NUCLEOTIDE SEQUENCE</scope>
</reference>
<evidence type="ECO:0000256" key="2">
    <source>
        <dbReference type="ARBA" id="ARBA00005254"/>
    </source>
</evidence>
<comment type="function">
    <text evidence="6">Hydrolyzes 3-hydroxyisobutyryl-CoA (HIBYL-CoA), a saline catabolite. Has high activity toward isobutyryl-CoA. Could be an isobutyryl-CoA dehydrogenase that functions in valine catabolism. Also hydrolyzes 3-hydroxypropanoyl-CoA.</text>
</comment>
<accession>A0A9N9WW91</accession>
<evidence type="ECO:0000256" key="3">
    <source>
        <dbReference type="ARBA" id="ARBA00011915"/>
    </source>
</evidence>
<keyword evidence="10" id="KW-1185">Reference proteome</keyword>
<dbReference type="SUPFAM" id="SSF52096">
    <property type="entry name" value="ClpP/crotonase"/>
    <property type="match status" value="1"/>
</dbReference>
<evidence type="ECO:0000313" key="9">
    <source>
        <dbReference type="EMBL" id="CAG9808639.1"/>
    </source>
</evidence>
<dbReference type="InterPro" id="IPR032259">
    <property type="entry name" value="HIBYL-CoA-H"/>
</dbReference>
<dbReference type="EC" id="3.1.2.4" evidence="3"/>
<name>A0A9N9WW91_9DIPT</name>
<dbReference type="NCBIfam" id="NF004127">
    <property type="entry name" value="PRK05617.1"/>
    <property type="match status" value="1"/>
</dbReference>
<comment type="similarity">
    <text evidence="2">Belongs to the enoyl-CoA hydratase/isomerase family.</text>
</comment>
<protein>
    <recommendedName>
        <fullName evidence="4">3-hydroxyisobutyryl-CoA hydrolase, mitochondrial</fullName>
        <ecNumber evidence="3">3.1.2.4</ecNumber>
    </recommendedName>
    <alternativeName>
        <fullName evidence="7">3-hydroxyisobutyryl-coenzyme A hydrolase</fullName>
    </alternativeName>
</protein>
<evidence type="ECO:0000256" key="4">
    <source>
        <dbReference type="ARBA" id="ARBA00016714"/>
    </source>
</evidence>
<dbReference type="Proteomes" id="UP001153620">
    <property type="component" value="Chromosome 3"/>
</dbReference>
<dbReference type="Pfam" id="PF16113">
    <property type="entry name" value="ECH_2"/>
    <property type="match status" value="1"/>
</dbReference>
<dbReference type="InterPro" id="IPR045004">
    <property type="entry name" value="ECH_dom"/>
</dbReference>
<dbReference type="Gene3D" id="3.90.226.10">
    <property type="entry name" value="2-enoyl-CoA Hydratase, Chain A, domain 1"/>
    <property type="match status" value="1"/>
</dbReference>
<dbReference type="PANTHER" id="PTHR43176:SF3">
    <property type="entry name" value="3-HYDROXYISOBUTYRYL-COA HYDROLASE, MITOCHONDRIAL"/>
    <property type="match status" value="1"/>
</dbReference>
<dbReference type="GO" id="GO:0003860">
    <property type="term" value="F:3-hydroxyisobutyryl-CoA hydrolase activity"/>
    <property type="evidence" value="ECO:0007669"/>
    <property type="project" value="UniProtKB-EC"/>
</dbReference>
<evidence type="ECO:0000256" key="1">
    <source>
        <dbReference type="ARBA" id="ARBA00001709"/>
    </source>
</evidence>
<dbReference type="EMBL" id="OU895879">
    <property type="protein sequence ID" value="CAG9808639.1"/>
    <property type="molecule type" value="Genomic_DNA"/>
</dbReference>
<evidence type="ECO:0000256" key="6">
    <source>
        <dbReference type="ARBA" id="ARBA00024871"/>
    </source>
</evidence>
<evidence type="ECO:0000256" key="7">
    <source>
        <dbReference type="ARBA" id="ARBA00031181"/>
    </source>
</evidence>
<comment type="catalytic activity">
    <reaction evidence="1">
        <text>3-hydroxy-2-methylpropanoyl-CoA + H2O = 3-hydroxy-2-methylpropanoate + CoA + H(+)</text>
        <dbReference type="Rhea" id="RHEA:20888"/>
        <dbReference type="ChEBI" id="CHEBI:11805"/>
        <dbReference type="ChEBI" id="CHEBI:15377"/>
        <dbReference type="ChEBI" id="CHEBI:15378"/>
        <dbReference type="ChEBI" id="CHEBI:57287"/>
        <dbReference type="ChEBI" id="CHEBI:57340"/>
        <dbReference type="EC" id="3.1.2.4"/>
    </reaction>
</comment>
<dbReference type="OrthoDB" id="1737613at2759"/>
<dbReference type="CDD" id="cd06558">
    <property type="entry name" value="crotonase-like"/>
    <property type="match status" value="1"/>
</dbReference>
<gene>
    <name evidence="9" type="ORF">CHIRRI_LOCUS11477</name>
</gene>